<feature type="non-terminal residue" evidence="1">
    <location>
        <position position="42"/>
    </location>
</feature>
<evidence type="ECO:0000313" key="1">
    <source>
        <dbReference type="EMBL" id="CAF4211949.1"/>
    </source>
</evidence>
<dbReference type="EMBL" id="CAJOBE010017530">
    <property type="protein sequence ID" value="CAF4211949.1"/>
    <property type="molecule type" value="Genomic_DNA"/>
</dbReference>
<comment type="caution">
    <text evidence="1">The sequence shown here is derived from an EMBL/GenBank/DDBJ whole genome shotgun (WGS) entry which is preliminary data.</text>
</comment>
<dbReference type="Proteomes" id="UP000663874">
    <property type="component" value="Unassembled WGS sequence"/>
</dbReference>
<reference evidence="1" key="1">
    <citation type="submission" date="2021-02" db="EMBL/GenBank/DDBJ databases">
        <authorList>
            <person name="Nowell W R."/>
        </authorList>
    </citation>
    <scope>NUCLEOTIDE SEQUENCE</scope>
</reference>
<organism evidence="1 2">
    <name type="scientific">Rotaria sordida</name>
    <dbReference type="NCBI Taxonomy" id="392033"/>
    <lineage>
        <taxon>Eukaryota</taxon>
        <taxon>Metazoa</taxon>
        <taxon>Spiralia</taxon>
        <taxon>Gnathifera</taxon>
        <taxon>Rotifera</taxon>
        <taxon>Eurotatoria</taxon>
        <taxon>Bdelloidea</taxon>
        <taxon>Philodinida</taxon>
        <taxon>Philodinidae</taxon>
        <taxon>Rotaria</taxon>
    </lineage>
</organism>
<proteinExistence type="predicted"/>
<protein>
    <submittedName>
        <fullName evidence="1">Uncharacterized protein</fullName>
    </submittedName>
</protein>
<dbReference type="AlphaFoldDB" id="A0A820C514"/>
<name>A0A820C514_9BILA</name>
<accession>A0A820C514</accession>
<sequence length="42" mass="4967">MSSRYDLTLQQKIELINESESKLTDVVYINSKTKRQTTLEDF</sequence>
<gene>
    <name evidence="1" type="ORF">FNK824_LOCUS36815</name>
</gene>
<evidence type="ECO:0000313" key="2">
    <source>
        <dbReference type="Proteomes" id="UP000663874"/>
    </source>
</evidence>